<dbReference type="AlphaFoldDB" id="A0A1B6DR40"/>
<accession>A0A1B6DR40</accession>
<organism evidence="1">
    <name type="scientific">Clastoptera arizonana</name>
    <name type="common">Arizona spittle bug</name>
    <dbReference type="NCBI Taxonomy" id="38151"/>
    <lineage>
        <taxon>Eukaryota</taxon>
        <taxon>Metazoa</taxon>
        <taxon>Ecdysozoa</taxon>
        <taxon>Arthropoda</taxon>
        <taxon>Hexapoda</taxon>
        <taxon>Insecta</taxon>
        <taxon>Pterygota</taxon>
        <taxon>Neoptera</taxon>
        <taxon>Paraneoptera</taxon>
        <taxon>Hemiptera</taxon>
        <taxon>Auchenorrhyncha</taxon>
        <taxon>Cercopoidea</taxon>
        <taxon>Clastopteridae</taxon>
        <taxon>Clastoptera</taxon>
    </lineage>
</organism>
<protein>
    <submittedName>
        <fullName evidence="1">Uncharacterized protein</fullName>
    </submittedName>
</protein>
<evidence type="ECO:0000313" key="1">
    <source>
        <dbReference type="EMBL" id="JAS28156.1"/>
    </source>
</evidence>
<name>A0A1B6DR40_9HEMI</name>
<gene>
    <name evidence="1" type="ORF">g.1509</name>
</gene>
<dbReference type="Pfam" id="PF07841">
    <property type="entry name" value="DM4_12"/>
    <property type="match status" value="1"/>
</dbReference>
<proteinExistence type="predicted"/>
<dbReference type="InterPro" id="IPR006631">
    <property type="entry name" value="DM4_12"/>
</dbReference>
<reference evidence="1" key="1">
    <citation type="submission" date="2015-12" db="EMBL/GenBank/DDBJ databases">
        <title>De novo transcriptome assembly of four potential Pierce s Disease insect vectors from Arizona vineyards.</title>
        <authorList>
            <person name="Tassone E.E."/>
        </authorList>
    </citation>
    <scope>NUCLEOTIDE SEQUENCE</scope>
</reference>
<dbReference type="EMBL" id="GEDC01009142">
    <property type="protein sequence ID" value="JAS28156.1"/>
    <property type="molecule type" value="Transcribed_RNA"/>
</dbReference>
<sequence>MGFRANWDVQPASLLPPRHRQDGVHQRALHDTIRGVLDWHQLNGNACLMRAICESSGYHGNDIITRAFSLIFNKTEDLSCPQEIDCPWSLIEVVDDILR</sequence>